<dbReference type="Gene3D" id="3.40.50.1820">
    <property type="entry name" value="alpha/beta hydrolase"/>
    <property type="match status" value="1"/>
</dbReference>
<dbReference type="PANTHER" id="PTHR11559">
    <property type="entry name" value="CARBOXYLESTERASE"/>
    <property type="match status" value="1"/>
</dbReference>
<feature type="domain" description="Carboxylesterase type B" evidence="7">
    <location>
        <begin position="35"/>
        <end position="559"/>
    </location>
</feature>
<evidence type="ECO:0000256" key="1">
    <source>
        <dbReference type="ARBA" id="ARBA00005964"/>
    </source>
</evidence>
<dbReference type="OrthoDB" id="19653at2759"/>
<organism evidence="8 9">
    <name type="scientific">Acanthoscelides obtectus</name>
    <name type="common">Bean weevil</name>
    <name type="synonym">Bruchus obtectus</name>
    <dbReference type="NCBI Taxonomy" id="200917"/>
    <lineage>
        <taxon>Eukaryota</taxon>
        <taxon>Metazoa</taxon>
        <taxon>Ecdysozoa</taxon>
        <taxon>Arthropoda</taxon>
        <taxon>Hexapoda</taxon>
        <taxon>Insecta</taxon>
        <taxon>Pterygota</taxon>
        <taxon>Neoptera</taxon>
        <taxon>Endopterygota</taxon>
        <taxon>Coleoptera</taxon>
        <taxon>Polyphaga</taxon>
        <taxon>Cucujiformia</taxon>
        <taxon>Chrysomeloidea</taxon>
        <taxon>Chrysomelidae</taxon>
        <taxon>Bruchinae</taxon>
        <taxon>Bruchini</taxon>
        <taxon>Acanthoscelides</taxon>
    </lineage>
</organism>
<dbReference type="EMBL" id="CAKOFQ010006675">
    <property type="protein sequence ID" value="CAH1958119.1"/>
    <property type="molecule type" value="Genomic_DNA"/>
</dbReference>
<evidence type="ECO:0000313" key="8">
    <source>
        <dbReference type="EMBL" id="CAH1958119.1"/>
    </source>
</evidence>
<dbReference type="FunFam" id="3.40.50.1820:FF:000155">
    <property type="entry name" value="Carboxylic ester hydrolase"/>
    <property type="match status" value="1"/>
</dbReference>
<dbReference type="InterPro" id="IPR002018">
    <property type="entry name" value="CarbesteraseB"/>
</dbReference>
<dbReference type="InterPro" id="IPR050309">
    <property type="entry name" value="Type-B_Carboxylest/Lipase"/>
</dbReference>
<feature type="chain" id="PRO_5040543702" description="Carboxylic ester hydrolase" evidence="6">
    <location>
        <begin position="34"/>
        <end position="569"/>
    </location>
</feature>
<keyword evidence="4" id="KW-1015">Disulfide bond</keyword>
<dbReference type="Pfam" id="PF00135">
    <property type="entry name" value="COesterase"/>
    <property type="match status" value="1"/>
</dbReference>
<keyword evidence="5" id="KW-0325">Glycoprotein</keyword>
<dbReference type="AlphaFoldDB" id="A0A9P0NTC5"/>
<dbReference type="InterPro" id="IPR019826">
    <property type="entry name" value="Carboxylesterase_B_AS"/>
</dbReference>
<dbReference type="EC" id="3.1.1.-" evidence="6"/>
<evidence type="ECO:0000313" key="9">
    <source>
        <dbReference type="Proteomes" id="UP001152888"/>
    </source>
</evidence>
<evidence type="ECO:0000256" key="6">
    <source>
        <dbReference type="RuleBase" id="RU361235"/>
    </source>
</evidence>
<protein>
    <recommendedName>
        <fullName evidence="6">Carboxylic ester hydrolase</fullName>
        <ecNumber evidence="6">3.1.1.-</ecNumber>
    </recommendedName>
</protein>
<evidence type="ECO:0000256" key="5">
    <source>
        <dbReference type="ARBA" id="ARBA00023180"/>
    </source>
</evidence>
<evidence type="ECO:0000259" key="7">
    <source>
        <dbReference type="Pfam" id="PF00135"/>
    </source>
</evidence>
<keyword evidence="3 6" id="KW-0378">Hydrolase</keyword>
<dbReference type="InterPro" id="IPR029058">
    <property type="entry name" value="AB_hydrolase_fold"/>
</dbReference>
<keyword evidence="2" id="KW-0719">Serine esterase</keyword>
<keyword evidence="9" id="KW-1185">Reference proteome</keyword>
<comment type="caution">
    <text evidence="8">The sequence shown here is derived from an EMBL/GenBank/DDBJ whole genome shotgun (WGS) entry which is preliminary data.</text>
</comment>
<proteinExistence type="inferred from homology"/>
<evidence type="ECO:0000256" key="2">
    <source>
        <dbReference type="ARBA" id="ARBA00022487"/>
    </source>
</evidence>
<sequence>MFICYIRTRLLGAKRMFVLPVILLLLQYDWVYAEHPQLTTPSGSIKGSLLTSRLGKTIYAFRGIRYAEPPVGELRFKPPVAVETWNGTYDATKDGSICPQPTAGDPVSEDCLMLNVYSTKLPKGKDNPKRPVIVYILPGAFYSTTSVSYWAGPQYFMDQDIVFVTFNYRLGSLGFLATGDKESPGNYGMKDQVVVLKWVQKNIASFGGDPDSVTLLGYSAGSWSIIFHMVSPMSKGLFHKGIAMSGSPVGGWPIPTGQLDIAKKQARLVGCPDDTSKNIVNCLKTKSAKELGDSFFGFREFGYDPILIWSPVIEPEVGQERFITDNPIRLIMNGHLQHIPFITGQTKDEFSYSAFNVVNNETLTKEMNEDWDRIAPISFIYERGTKQSLKVSRAIRKFYLDDKPISKSNREALGKIYSDSIETFPINRAVKLMAQYNKKPVYYYRFSFQGRYSHFYLPGTNNTVPYGVVHHDDLIYLFYIQRLFPRFNATSPRPEIDMVQTLTTLHTNFAKTGNPTPTRNPTLDNVKWDTFNLDTQKYLDIGEKLVMKERMYEDRVKLWEDLYPLSMYN</sequence>
<reference evidence="8" key="1">
    <citation type="submission" date="2022-03" db="EMBL/GenBank/DDBJ databases">
        <authorList>
            <person name="Sayadi A."/>
        </authorList>
    </citation>
    <scope>NUCLEOTIDE SEQUENCE</scope>
</reference>
<gene>
    <name evidence="8" type="ORF">ACAOBT_LOCUS2478</name>
</gene>
<dbReference type="GO" id="GO:0052689">
    <property type="term" value="F:carboxylic ester hydrolase activity"/>
    <property type="evidence" value="ECO:0007669"/>
    <property type="project" value="UniProtKB-KW"/>
</dbReference>
<name>A0A9P0NTC5_ACAOB</name>
<evidence type="ECO:0000256" key="4">
    <source>
        <dbReference type="ARBA" id="ARBA00023157"/>
    </source>
</evidence>
<dbReference type="PROSITE" id="PS00122">
    <property type="entry name" value="CARBOXYLESTERASE_B_1"/>
    <property type="match status" value="1"/>
</dbReference>
<accession>A0A9P0NTC5</accession>
<keyword evidence="6" id="KW-0732">Signal</keyword>
<evidence type="ECO:0000256" key="3">
    <source>
        <dbReference type="ARBA" id="ARBA00022801"/>
    </source>
</evidence>
<dbReference type="SUPFAM" id="SSF53474">
    <property type="entry name" value="alpha/beta-Hydrolases"/>
    <property type="match status" value="1"/>
</dbReference>
<feature type="signal peptide" evidence="6">
    <location>
        <begin position="1"/>
        <end position="33"/>
    </location>
</feature>
<dbReference type="Proteomes" id="UP001152888">
    <property type="component" value="Unassembled WGS sequence"/>
</dbReference>
<comment type="similarity">
    <text evidence="1 6">Belongs to the type-B carboxylesterase/lipase family.</text>
</comment>